<feature type="non-terminal residue" evidence="1">
    <location>
        <position position="1"/>
    </location>
</feature>
<gene>
    <name evidence="1" type="ORF">ACOLOM_LOCUS9123</name>
</gene>
<evidence type="ECO:0000313" key="1">
    <source>
        <dbReference type="EMBL" id="CAG8675695.1"/>
    </source>
</evidence>
<sequence length="85" mass="9466">ADMLEGFPIEIIPCSHIPEMSWHVSNITVFHSQRSYFARMEFNDIEIILGIGPFPDHGHEGRAGTLKDQVEAPTPSASEPTLGKY</sequence>
<protein>
    <submittedName>
        <fullName evidence="1">16488_t:CDS:1</fullName>
    </submittedName>
</protein>
<dbReference type="Proteomes" id="UP000789525">
    <property type="component" value="Unassembled WGS sequence"/>
</dbReference>
<proteinExistence type="predicted"/>
<reference evidence="1" key="1">
    <citation type="submission" date="2021-06" db="EMBL/GenBank/DDBJ databases">
        <authorList>
            <person name="Kallberg Y."/>
            <person name="Tangrot J."/>
            <person name="Rosling A."/>
        </authorList>
    </citation>
    <scope>NUCLEOTIDE SEQUENCE</scope>
    <source>
        <strain evidence="1">CL356</strain>
    </source>
</reference>
<keyword evidence="2" id="KW-1185">Reference proteome</keyword>
<evidence type="ECO:0000313" key="2">
    <source>
        <dbReference type="Proteomes" id="UP000789525"/>
    </source>
</evidence>
<comment type="caution">
    <text evidence="1">The sequence shown here is derived from an EMBL/GenBank/DDBJ whole genome shotgun (WGS) entry which is preliminary data.</text>
</comment>
<name>A0ACA9NT20_9GLOM</name>
<organism evidence="1 2">
    <name type="scientific">Acaulospora colombiana</name>
    <dbReference type="NCBI Taxonomy" id="27376"/>
    <lineage>
        <taxon>Eukaryota</taxon>
        <taxon>Fungi</taxon>
        <taxon>Fungi incertae sedis</taxon>
        <taxon>Mucoromycota</taxon>
        <taxon>Glomeromycotina</taxon>
        <taxon>Glomeromycetes</taxon>
        <taxon>Diversisporales</taxon>
        <taxon>Acaulosporaceae</taxon>
        <taxon>Acaulospora</taxon>
    </lineage>
</organism>
<dbReference type="EMBL" id="CAJVPT010025614">
    <property type="protein sequence ID" value="CAG8675695.1"/>
    <property type="molecule type" value="Genomic_DNA"/>
</dbReference>
<accession>A0ACA9NT20</accession>